<dbReference type="EMBL" id="WWBZ02000073">
    <property type="protein sequence ID" value="KAF4301703.1"/>
    <property type="molecule type" value="Genomic_DNA"/>
</dbReference>
<name>A0A8H4IKI0_9PEZI</name>
<feature type="compositionally biased region" description="Acidic residues" evidence="1">
    <location>
        <begin position="109"/>
        <end position="127"/>
    </location>
</feature>
<accession>A0A8H4IKI0</accession>
<protein>
    <submittedName>
        <fullName evidence="3">Uncharacterized protein</fullName>
    </submittedName>
</protein>
<feature type="compositionally biased region" description="Polar residues" evidence="1">
    <location>
        <begin position="198"/>
        <end position="212"/>
    </location>
</feature>
<feature type="signal peptide" evidence="2">
    <location>
        <begin position="1"/>
        <end position="18"/>
    </location>
</feature>
<dbReference type="Proteomes" id="UP000572817">
    <property type="component" value="Unassembled WGS sequence"/>
</dbReference>
<feature type="compositionally biased region" description="Basic and acidic residues" evidence="1">
    <location>
        <begin position="96"/>
        <end position="107"/>
    </location>
</feature>
<dbReference type="OrthoDB" id="10521416at2759"/>
<gene>
    <name evidence="3" type="ORF">GTA08_BOTSDO09644</name>
</gene>
<keyword evidence="2" id="KW-0732">Signal</keyword>
<organism evidence="3 4">
    <name type="scientific">Botryosphaeria dothidea</name>
    <dbReference type="NCBI Taxonomy" id="55169"/>
    <lineage>
        <taxon>Eukaryota</taxon>
        <taxon>Fungi</taxon>
        <taxon>Dikarya</taxon>
        <taxon>Ascomycota</taxon>
        <taxon>Pezizomycotina</taxon>
        <taxon>Dothideomycetes</taxon>
        <taxon>Dothideomycetes incertae sedis</taxon>
        <taxon>Botryosphaeriales</taxon>
        <taxon>Botryosphaeriaceae</taxon>
        <taxon>Botryosphaeria</taxon>
    </lineage>
</organism>
<comment type="caution">
    <text evidence="3">The sequence shown here is derived from an EMBL/GenBank/DDBJ whole genome shotgun (WGS) entry which is preliminary data.</text>
</comment>
<sequence>MKTSAFVKALMLAGLAAAQIDASGNGDSGVAKRQEIANITPGPSLNLTDEEIASQGDPGDLRRIDKRQDEPVVADIRSGGRENLTDEEIADQGDPGDLRRIDKRAPVDLELDVEVDDGDDEEENDGEDRDHPQIGGGRGSRRRSPQDTQTVNVGDLGSAGNSTDALEGSDTRRIHRGGNGKRQDSQTVNVGDLVGGARNSTDPSQLEGSQTRRIGWPREKREEGAGADESQAGTSVRVGGHRGGRLPIGRRMRFGKRNDA</sequence>
<evidence type="ECO:0000256" key="1">
    <source>
        <dbReference type="SAM" id="MobiDB-lite"/>
    </source>
</evidence>
<dbReference type="AlphaFoldDB" id="A0A8H4IKI0"/>
<reference evidence="3" key="1">
    <citation type="submission" date="2020-04" db="EMBL/GenBank/DDBJ databases">
        <title>Genome Assembly and Annotation of Botryosphaeria dothidea sdau 11-99, a Latent Pathogen of Apple Fruit Ring Rot in China.</title>
        <authorList>
            <person name="Yu C."/>
            <person name="Diao Y."/>
            <person name="Lu Q."/>
            <person name="Zhao J."/>
            <person name="Cui S."/>
            <person name="Peng C."/>
            <person name="He B."/>
            <person name="Liu H."/>
        </authorList>
    </citation>
    <scope>NUCLEOTIDE SEQUENCE [LARGE SCALE GENOMIC DNA]</scope>
    <source>
        <strain evidence="3">Sdau11-99</strain>
    </source>
</reference>
<feature type="compositionally biased region" description="Basic and acidic residues" evidence="1">
    <location>
        <begin position="59"/>
        <end position="70"/>
    </location>
</feature>
<feature type="chain" id="PRO_5034354257" evidence="2">
    <location>
        <begin position="19"/>
        <end position="260"/>
    </location>
</feature>
<evidence type="ECO:0000313" key="3">
    <source>
        <dbReference type="EMBL" id="KAF4301703.1"/>
    </source>
</evidence>
<evidence type="ECO:0000256" key="2">
    <source>
        <dbReference type="SAM" id="SignalP"/>
    </source>
</evidence>
<feature type="region of interest" description="Disordered" evidence="1">
    <location>
        <begin position="40"/>
        <end position="260"/>
    </location>
</feature>
<keyword evidence="4" id="KW-1185">Reference proteome</keyword>
<evidence type="ECO:0000313" key="4">
    <source>
        <dbReference type="Proteomes" id="UP000572817"/>
    </source>
</evidence>
<feature type="compositionally biased region" description="Basic residues" evidence="1">
    <location>
        <begin position="239"/>
        <end position="260"/>
    </location>
</feature>
<proteinExistence type="predicted"/>